<sequence>MHSRAAGDERHLVGCTPEVHSALLSSGPARVRCWSRRQRGIR</sequence>
<protein>
    <submittedName>
        <fullName evidence="1">Uncharacterized protein</fullName>
    </submittedName>
</protein>
<evidence type="ECO:0000313" key="2">
    <source>
        <dbReference type="Proteomes" id="UP000189229"/>
    </source>
</evidence>
<name>A0A1V3WK90_MYCKA</name>
<evidence type="ECO:0000313" key="1">
    <source>
        <dbReference type="EMBL" id="OOK67404.1"/>
    </source>
</evidence>
<comment type="caution">
    <text evidence="1">The sequence shown here is derived from an EMBL/GenBank/DDBJ whole genome shotgun (WGS) entry which is preliminary data.</text>
</comment>
<reference evidence="1 2" key="1">
    <citation type="submission" date="2017-02" db="EMBL/GenBank/DDBJ databases">
        <title>Complete genome sequences of Mycobacterium kansasii strains isolated from rhesus macaques.</title>
        <authorList>
            <person name="Panda A."/>
            <person name="Nagaraj S."/>
            <person name="Zhao X."/>
            <person name="Tettelin H."/>
            <person name="Detolla L.J."/>
        </authorList>
    </citation>
    <scope>NUCLEOTIDE SEQUENCE [LARGE SCALE GENOMIC DNA]</scope>
    <source>
        <strain evidence="1 2">11-3813</strain>
    </source>
</reference>
<organism evidence="1 2">
    <name type="scientific">Mycobacterium kansasii</name>
    <dbReference type="NCBI Taxonomy" id="1768"/>
    <lineage>
        <taxon>Bacteria</taxon>
        <taxon>Bacillati</taxon>
        <taxon>Actinomycetota</taxon>
        <taxon>Actinomycetes</taxon>
        <taxon>Mycobacteriales</taxon>
        <taxon>Mycobacteriaceae</taxon>
        <taxon>Mycobacterium</taxon>
    </lineage>
</organism>
<dbReference type="AlphaFoldDB" id="A0A1V3WK90"/>
<dbReference type="Proteomes" id="UP000189229">
    <property type="component" value="Unassembled WGS sequence"/>
</dbReference>
<gene>
    <name evidence="1" type="ORF">BZL30_7743</name>
</gene>
<accession>A0A1V3WK90</accession>
<proteinExistence type="predicted"/>
<dbReference type="EMBL" id="MVBM01000008">
    <property type="protein sequence ID" value="OOK67404.1"/>
    <property type="molecule type" value="Genomic_DNA"/>
</dbReference>